<sequence length="58" mass="6491">MPKARVCGTQRDSDLVGVPRYRTCSWPTSHCSDIADHAGRKIFLLLGPSKISEQNFED</sequence>
<accession>A7EV06</accession>
<evidence type="ECO:0000313" key="1">
    <source>
        <dbReference type="EMBL" id="EDN93298.1"/>
    </source>
</evidence>
<keyword evidence="2" id="KW-1185">Reference proteome</keyword>
<dbReference type="Proteomes" id="UP000001312">
    <property type="component" value="Unassembled WGS sequence"/>
</dbReference>
<dbReference type="HOGENOM" id="CLU_2980466_0_0_1"/>
<dbReference type="GeneID" id="5485898"/>
<protein>
    <submittedName>
        <fullName evidence="1">Uncharacterized protein</fullName>
    </submittedName>
</protein>
<dbReference type="EMBL" id="CH476633">
    <property type="protein sequence ID" value="EDN93298.1"/>
    <property type="molecule type" value="Genomic_DNA"/>
</dbReference>
<organism evidence="1 2">
    <name type="scientific">Sclerotinia sclerotiorum (strain ATCC 18683 / 1980 / Ss-1)</name>
    <name type="common">White mold</name>
    <name type="synonym">Whetzelinia sclerotiorum</name>
    <dbReference type="NCBI Taxonomy" id="665079"/>
    <lineage>
        <taxon>Eukaryota</taxon>
        <taxon>Fungi</taxon>
        <taxon>Dikarya</taxon>
        <taxon>Ascomycota</taxon>
        <taxon>Pezizomycotina</taxon>
        <taxon>Leotiomycetes</taxon>
        <taxon>Helotiales</taxon>
        <taxon>Sclerotiniaceae</taxon>
        <taxon>Sclerotinia</taxon>
    </lineage>
</organism>
<evidence type="ECO:0000313" key="2">
    <source>
        <dbReference type="Proteomes" id="UP000001312"/>
    </source>
</evidence>
<dbReference type="RefSeq" id="XP_001589443.1">
    <property type="nucleotide sequence ID" value="XM_001589393.1"/>
</dbReference>
<proteinExistence type="predicted"/>
<gene>
    <name evidence="1" type="ORF">SS1G_09164</name>
</gene>
<dbReference type="KEGG" id="ssl:SS1G_09164"/>
<reference evidence="2" key="1">
    <citation type="journal article" date="2011" name="PLoS Genet.">
        <title>Genomic analysis of the necrotrophic fungal pathogens Sclerotinia sclerotiorum and Botrytis cinerea.</title>
        <authorList>
            <person name="Amselem J."/>
            <person name="Cuomo C.A."/>
            <person name="van Kan J.A."/>
            <person name="Viaud M."/>
            <person name="Benito E.P."/>
            <person name="Couloux A."/>
            <person name="Coutinho P.M."/>
            <person name="de Vries R.P."/>
            <person name="Dyer P.S."/>
            <person name="Fillinger S."/>
            <person name="Fournier E."/>
            <person name="Gout L."/>
            <person name="Hahn M."/>
            <person name="Kohn L."/>
            <person name="Lapalu N."/>
            <person name="Plummer K.M."/>
            <person name="Pradier J.M."/>
            <person name="Quevillon E."/>
            <person name="Sharon A."/>
            <person name="Simon A."/>
            <person name="ten Have A."/>
            <person name="Tudzynski B."/>
            <person name="Tudzynski P."/>
            <person name="Wincker P."/>
            <person name="Andrew M."/>
            <person name="Anthouard V."/>
            <person name="Beever R.E."/>
            <person name="Beffa R."/>
            <person name="Benoit I."/>
            <person name="Bouzid O."/>
            <person name="Brault B."/>
            <person name="Chen Z."/>
            <person name="Choquer M."/>
            <person name="Collemare J."/>
            <person name="Cotton P."/>
            <person name="Danchin E.G."/>
            <person name="Da Silva C."/>
            <person name="Gautier A."/>
            <person name="Giraud C."/>
            <person name="Giraud T."/>
            <person name="Gonzalez C."/>
            <person name="Grossetete S."/>
            <person name="Guldener U."/>
            <person name="Henrissat B."/>
            <person name="Howlett B.J."/>
            <person name="Kodira C."/>
            <person name="Kretschmer M."/>
            <person name="Lappartient A."/>
            <person name="Leroch M."/>
            <person name="Levis C."/>
            <person name="Mauceli E."/>
            <person name="Neuveglise C."/>
            <person name="Oeser B."/>
            <person name="Pearson M."/>
            <person name="Poulain J."/>
            <person name="Poussereau N."/>
            <person name="Quesneville H."/>
            <person name="Rascle C."/>
            <person name="Schumacher J."/>
            <person name="Segurens B."/>
            <person name="Sexton A."/>
            <person name="Silva E."/>
            <person name="Sirven C."/>
            <person name="Soanes D.M."/>
            <person name="Talbot N.J."/>
            <person name="Templeton M."/>
            <person name="Yandava C."/>
            <person name="Yarden O."/>
            <person name="Zeng Q."/>
            <person name="Rollins J.A."/>
            <person name="Lebrun M.H."/>
            <person name="Dickman M."/>
        </authorList>
    </citation>
    <scope>NUCLEOTIDE SEQUENCE [LARGE SCALE GENOMIC DNA]</scope>
    <source>
        <strain evidence="2">ATCC 18683 / 1980 / Ss-1</strain>
    </source>
</reference>
<dbReference type="InParanoid" id="A7EV06"/>
<name>A7EV06_SCLS1</name>
<dbReference type="AlphaFoldDB" id="A7EV06"/>